<keyword evidence="11" id="KW-0407">Ion channel</keyword>
<evidence type="ECO:0000256" key="11">
    <source>
        <dbReference type="ARBA" id="ARBA00023303"/>
    </source>
</evidence>
<protein>
    <recommendedName>
        <fullName evidence="16">Transmembrane protein 175</fullName>
    </recommendedName>
</protein>
<feature type="transmembrane region" description="Helical" evidence="13">
    <location>
        <begin position="84"/>
        <end position="103"/>
    </location>
</feature>
<keyword evidence="5 13" id="KW-0812">Transmembrane</keyword>
<comment type="caution">
    <text evidence="14">The sequence shown here is derived from an EMBL/GenBank/DDBJ whole genome shotgun (WGS) entry which is preliminary data.</text>
</comment>
<dbReference type="GO" id="GO:0005267">
    <property type="term" value="F:potassium channel activity"/>
    <property type="evidence" value="ECO:0007669"/>
    <property type="project" value="UniProtKB-KW"/>
</dbReference>
<evidence type="ECO:0000256" key="7">
    <source>
        <dbReference type="ARBA" id="ARBA00022958"/>
    </source>
</evidence>
<evidence type="ECO:0000256" key="3">
    <source>
        <dbReference type="ARBA" id="ARBA00022448"/>
    </source>
</evidence>
<evidence type="ECO:0000256" key="10">
    <source>
        <dbReference type="ARBA" id="ARBA00023136"/>
    </source>
</evidence>
<evidence type="ECO:0000256" key="2">
    <source>
        <dbReference type="ARBA" id="ARBA00006920"/>
    </source>
</evidence>
<dbReference type="InterPro" id="IPR010617">
    <property type="entry name" value="TMEM175-like"/>
</dbReference>
<keyword evidence="9" id="KW-0406">Ion transport</keyword>
<keyword evidence="3" id="KW-0813">Transport</keyword>
<comment type="subcellular location">
    <subcellularLocation>
        <location evidence="1">Membrane</location>
        <topology evidence="1">Multi-pass membrane protein</topology>
    </subcellularLocation>
</comment>
<sequence>MASEDKRATTATISDEVASMWKSLDPAIRAALIASESNQGDIQQSSNIDTEINTSCLPTNNNDIDESIHDRKYSEVTLAEAERIITFSDAVVAIAMTLLILPLMESSADFDFESMEKFWAEHWMNFVALFVSFWAIWKLWLTHEFLFMRVSHFNTGLHKLNFLWLLGIVMVAAFLYILRTFCLFEPSHFSWGGRFGMTNVYGKAAHLRLD</sequence>
<dbReference type="GO" id="GO:0016020">
    <property type="term" value="C:membrane"/>
    <property type="evidence" value="ECO:0007669"/>
    <property type="project" value="UniProtKB-SubCell"/>
</dbReference>
<comment type="catalytic activity">
    <reaction evidence="12">
        <text>K(+)(in) = K(+)(out)</text>
        <dbReference type="Rhea" id="RHEA:29463"/>
        <dbReference type="ChEBI" id="CHEBI:29103"/>
    </reaction>
</comment>
<gene>
    <name evidence="14" type="ORF">ACHAWO_011001</name>
</gene>
<proteinExistence type="inferred from homology"/>
<evidence type="ECO:0000256" key="9">
    <source>
        <dbReference type="ARBA" id="ARBA00023065"/>
    </source>
</evidence>
<evidence type="ECO:0000256" key="5">
    <source>
        <dbReference type="ARBA" id="ARBA00022692"/>
    </source>
</evidence>
<keyword evidence="6" id="KW-0631">Potassium channel</keyword>
<keyword evidence="8 13" id="KW-1133">Transmembrane helix</keyword>
<dbReference type="AlphaFoldDB" id="A0ABD3NBH3"/>
<dbReference type="Pfam" id="PF06736">
    <property type="entry name" value="TMEM175"/>
    <property type="match status" value="1"/>
</dbReference>
<evidence type="ECO:0008006" key="16">
    <source>
        <dbReference type="Google" id="ProtNLM"/>
    </source>
</evidence>
<evidence type="ECO:0000256" key="13">
    <source>
        <dbReference type="SAM" id="Phobius"/>
    </source>
</evidence>
<organism evidence="14 15">
    <name type="scientific">Cyclotella atomus</name>
    <dbReference type="NCBI Taxonomy" id="382360"/>
    <lineage>
        <taxon>Eukaryota</taxon>
        <taxon>Sar</taxon>
        <taxon>Stramenopiles</taxon>
        <taxon>Ochrophyta</taxon>
        <taxon>Bacillariophyta</taxon>
        <taxon>Coscinodiscophyceae</taxon>
        <taxon>Thalassiosirophycidae</taxon>
        <taxon>Stephanodiscales</taxon>
        <taxon>Stephanodiscaceae</taxon>
        <taxon>Cyclotella</taxon>
    </lineage>
</organism>
<accession>A0ABD3NBH3</accession>
<keyword evidence="7" id="KW-0630">Potassium</keyword>
<comment type="similarity">
    <text evidence="2">Belongs to the TMEM175 family.</text>
</comment>
<evidence type="ECO:0000256" key="12">
    <source>
        <dbReference type="ARBA" id="ARBA00034430"/>
    </source>
</evidence>
<keyword evidence="4" id="KW-0633">Potassium transport</keyword>
<name>A0ABD3NBH3_9STRA</name>
<evidence type="ECO:0000313" key="14">
    <source>
        <dbReference type="EMBL" id="KAL3773352.1"/>
    </source>
</evidence>
<evidence type="ECO:0000256" key="4">
    <source>
        <dbReference type="ARBA" id="ARBA00022538"/>
    </source>
</evidence>
<feature type="transmembrane region" description="Helical" evidence="13">
    <location>
        <begin position="123"/>
        <end position="141"/>
    </location>
</feature>
<evidence type="ECO:0000313" key="15">
    <source>
        <dbReference type="Proteomes" id="UP001530400"/>
    </source>
</evidence>
<evidence type="ECO:0000256" key="6">
    <source>
        <dbReference type="ARBA" id="ARBA00022826"/>
    </source>
</evidence>
<keyword evidence="15" id="KW-1185">Reference proteome</keyword>
<evidence type="ECO:0000256" key="1">
    <source>
        <dbReference type="ARBA" id="ARBA00004141"/>
    </source>
</evidence>
<feature type="transmembrane region" description="Helical" evidence="13">
    <location>
        <begin position="162"/>
        <end position="181"/>
    </location>
</feature>
<evidence type="ECO:0000256" key="8">
    <source>
        <dbReference type="ARBA" id="ARBA00022989"/>
    </source>
</evidence>
<keyword evidence="10 13" id="KW-0472">Membrane</keyword>
<reference evidence="14 15" key="1">
    <citation type="submission" date="2024-10" db="EMBL/GenBank/DDBJ databases">
        <title>Updated reference genomes for cyclostephanoid diatoms.</title>
        <authorList>
            <person name="Roberts W.R."/>
            <person name="Alverson A.J."/>
        </authorList>
    </citation>
    <scope>NUCLEOTIDE SEQUENCE [LARGE SCALE GENOMIC DNA]</scope>
    <source>
        <strain evidence="14 15">AJA010-31</strain>
    </source>
</reference>
<dbReference type="Proteomes" id="UP001530400">
    <property type="component" value="Unassembled WGS sequence"/>
</dbReference>
<dbReference type="EMBL" id="JALLPJ020001237">
    <property type="protein sequence ID" value="KAL3773352.1"/>
    <property type="molecule type" value="Genomic_DNA"/>
</dbReference>